<dbReference type="RefSeq" id="WP_008830423.1">
    <property type="nucleotide sequence ID" value="NZ_JFYZ01000001.1"/>
</dbReference>
<dbReference type="PANTHER" id="PTHR28620">
    <property type="entry name" value="CENTROMERE PROTEIN V"/>
    <property type="match status" value="1"/>
</dbReference>
<comment type="similarity">
    <text evidence="1">Belongs to the Gfa family.</text>
</comment>
<dbReference type="PATRIC" id="fig|158500.4.peg.307"/>
<evidence type="ECO:0000313" key="6">
    <source>
        <dbReference type="Proteomes" id="UP000024329"/>
    </source>
</evidence>
<name>A0A031K5P1_9SPHN</name>
<proteinExistence type="inferred from homology"/>
<dbReference type="Gene3D" id="2.170.150.70">
    <property type="match status" value="1"/>
</dbReference>
<dbReference type="Proteomes" id="UP000024329">
    <property type="component" value="Unassembled WGS sequence"/>
</dbReference>
<dbReference type="PANTHER" id="PTHR28620:SF1">
    <property type="entry name" value="CENP-V_GFA DOMAIN-CONTAINING PROTEIN"/>
    <property type="match status" value="1"/>
</dbReference>
<evidence type="ECO:0000313" key="5">
    <source>
        <dbReference type="EMBL" id="EZP84544.1"/>
    </source>
</evidence>
<evidence type="ECO:0000259" key="4">
    <source>
        <dbReference type="PROSITE" id="PS51891"/>
    </source>
</evidence>
<feature type="domain" description="CENP-V/GFA" evidence="4">
    <location>
        <begin position="3"/>
        <end position="116"/>
    </location>
</feature>
<dbReference type="SUPFAM" id="SSF51316">
    <property type="entry name" value="Mss4-like"/>
    <property type="match status" value="1"/>
</dbReference>
<dbReference type="InterPro" id="IPR011057">
    <property type="entry name" value="Mss4-like_sf"/>
</dbReference>
<dbReference type="eggNOG" id="COG3791">
    <property type="taxonomic scope" value="Bacteria"/>
</dbReference>
<sequence length="116" mass="12339">MTFSGSCHCGKVTFSVSGEIPAEAMSCNCSHCRRKGFLLAFVPHEALTIGSGADDLVEYRFNRHVIGHQFCPTCGVEAFARGEGPDGAKMAAINLRCVPDADLDALTVKKIDGASF</sequence>
<dbReference type="InterPro" id="IPR052355">
    <property type="entry name" value="CENP-V-like"/>
</dbReference>
<evidence type="ECO:0000256" key="2">
    <source>
        <dbReference type="ARBA" id="ARBA00022723"/>
    </source>
</evidence>
<protein>
    <submittedName>
        <fullName evidence="5">Glutathione-dependent formaldehyde-activating protein</fullName>
    </submittedName>
</protein>
<dbReference type="GO" id="GO:0046872">
    <property type="term" value="F:metal ion binding"/>
    <property type="evidence" value="ECO:0007669"/>
    <property type="project" value="UniProtKB-KW"/>
</dbReference>
<evidence type="ECO:0000256" key="1">
    <source>
        <dbReference type="ARBA" id="ARBA00005495"/>
    </source>
</evidence>
<keyword evidence="3" id="KW-0862">Zinc</keyword>
<comment type="caution">
    <text evidence="5">The sequence shown here is derived from an EMBL/GenBank/DDBJ whole genome shotgun (WGS) entry which is preliminary data.</text>
</comment>
<dbReference type="AlphaFoldDB" id="A0A031K5P1"/>
<gene>
    <name evidence="5" type="ORF">BV97_00300</name>
</gene>
<dbReference type="Pfam" id="PF04828">
    <property type="entry name" value="GFA"/>
    <property type="match status" value="1"/>
</dbReference>
<dbReference type="EMBL" id="JFYZ01000001">
    <property type="protein sequence ID" value="EZP84544.1"/>
    <property type="molecule type" value="Genomic_DNA"/>
</dbReference>
<reference evidence="5 6" key="1">
    <citation type="submission" date="2014-03" db="EMBL/GenBank/DDBJ databases">
        <title>Whole genome sequence of Novosphingobium resinovorum KF1.</title>
        <authorList>
            <person name="Gan H.M."/>
            <person name="Gan H.Y."/>
            <person name="Chew T.H."/>
            <person name="Savka M.A."/>
        </authorList>
    </citation>
    <scope>NUCLEOTIDE SEQUENCE [LARGE SCALE GENOMIC DNA]</scope>
    <source>
        <strain evidence="5 6">KF1</strain>
    </source>
</reference>
<evidence type="ECO:0000256" key="3">
    <source>
        <dbReference type="ARBA" id="ARBA00022833"/>
    </source>
</evidence>
<organism evidence="5 6">
    <name type="scientific">Novosphingobium resinovorum</name>
    <dbReference type="NCBI Taxonomy" id="158500"/>
    <lineage>
        <taxon>Bacteria</taxon>
        <taxon>Pseudomonadati</taxon>
        <taxon>Pseudomonadota</taxon>
        <taxon>Alphaproteobacteria</taxon>
        <taxon>Sphingomonadales</taxon>
        <taxon>Sphingomonadaceae</taxon>
        <taxon>Novosphingobium</taxon>
    </lineage>
</organism>
<dbReference type="PROSITE" id="PS51891">
    <property type="entry name" value="CENP_V_GFA"/>
    <property type="match status" value="1"/>
</dbReference>
<dbReference type="GO" id="GO:0016846">
    <property type="term" value="F:carbon-sulfur lyase activity"/>
    <property type="evidence" value="ECO:0007669"/>
    <property type="project" value="InterPro"/>
</dbReference>
<accession>A0A031K5P1</accession>
<keyword evidence="2" id="KW-0479">Metal-binding</keyword>
<dbReference type="InterPro" id="IPR006913">
    <property type="entry name" value="CENP-V/GFA"/>
</dbReference>
<dbReference type="STRING" id="158500.BES08_01565"/>